<sequence length="504" mass="56232">MAAAAGPEAFPRGNLLPGETLCAIFAHLPFADLICVTHVCRFWRESALAFPALLWSSIESRSIVPAALDALLNRAERVPVQLSVTFSAELVDSTLESIVRHLYHTRGLSLAWDPDALDDATDTRLNSALAQDVDVGSILARLESRAPLLESLILELFAPDDDMDSDDPSNVVLPTDLFRGHAPRLRIVSLGCDLRIPRACDAMRSVTHLRYDSTILPTSCLLNLDVVFPSLQFFKVQVEVCNAVPDGSRSSLKLRLFDLDCDKFSPSIVHYFDLYTVPCVVLDDYQGWYDQLQGDRLPVRLDVGRQLSTATRCKMVDGVGRSLTVKWESSRIYLEASVLQNVRVLTVMEACFTQHHLLHCLPQLERLCVFATDYSEWWYHDFRAPNWAAFPGVFHSFSGRRTAMAAISCPNLQILDIAVKPSISPYPSSSLALPPEGVLAFIDRHLRFNATKLERLEFHGVELLTAVPMELGRLFDFVDTICVEPTCLPDPFDCGVDWNPLAKS</sequence>
<dbReference type="InterPro" id="IPR001810">
    <property type="entry name" value="F-box_dom"/>
</dbReference>
<dbReference type="SUPFAM" id="SSF81383">
    <property type="entry name" value="F-box domain"/>
    <property type="match status" value="1"/>
</dbReference>
<feature type="domain" description="F-box" evidence="1">
    <location>
        <begin position="15"/>
        <end position="56"/>
    </location>
</feature>
<dbReference type="Proteomes" id="UP000077266">
    <property type="component" value="Unassembled WGS sequence"/>
</dbReference>
<gene>
    <name evidence="2" type="ORF">EXIGLDRAFT_844591</name>
</gene>
<protein>
    <recommendedName>
        <fullName evidence="1">F-box domain-containing protein</fullName>
    </recommendedName>
</protein>
<dbReference type="AlphaFoldDB" id="A0A165BY56"/>
<dbReference type="InParanoid" id="A0A165BY56"/>
<evidence type="ECO:0000313" key="3">
    <source>
        <dbReference type="Proteomes" id="UP000077266"/>
    </source>
</evidence>
<proteinExistence type="predicted"/>
<dbReference type="InterPro" id="IPR036047">
    <property type="entry name" value="F-box-like_dom_sf"/>
</dbReference>
<dbReference type="EMBL" id="KV426390">
    <property type="protein sequence ID" value="KZV81464.1"/>
    <property type="molecule type" value="Genomic_DNA"/>
</dbReference>
<reference evidence="2 3" key="1">
    <citation type="journal article" date="2016" name="Mol. Biol. Evol.">
        <title>Comparative Genomics of Early-Diverging Mushroom-Forming Fungi Provides Insights into the Origins of Lignocellulose Decay Capabilities.</title>
        <authorList>
            <person name="Nagy L.G."/>
            <person name="Riley R."/>
            <person name="Tritt A."/>
            <person name="Adam C."/>
            <person name="Daum C."/>
            <person name="Floudas D."/>
            <person name="Sun H."/>
            <person name="Yadav J.S."/>
            <person name="Pangilinan J."/>
            <person name="Larsson K.H."/>
            <person name="Matsuura K."/>
            <person name="Barry K."/>
            <person name="Labutti K."/>
            <person name="Kuo R."/>
            <person name="Ohm R.A."/>
            <person name="Bhattacharya S.S."/>
            <person name="Shirouzu T."/>
            <person name="Yoshinaga Y."/>
            <person name="Martin F.M."/>
            <person name="Grigoriev I.V."/>
            <person name="Hibbett D.S."/>
        </authorList>
    </citation>
    <scope>NUCLEOTIDE SEQUENCE [LARGE SCALE GENOMIC DNA]</scope>
    <source>
        <strain evidence="2 3">HHB12029</strain>
    </source>
</reference>
<name>A0A165BY56_EXIGL</name>
<evidence type="ECO:0000259" key="1">
    <source>
        <dbReference type="Pfam" id="PF12937"/>
    </source>
</evidence>
<evidence type="ECO:0000313" key="2">
    <source>
        <dbReference type="EMBL" id="KZV81464.1"/>
    </source>
</evidence>
<dbReference type="Gene3D" id="1.20.1280.50">
    <property type="match status" value="1"/>
</dbReference>
<accession>A0A165BY56</accession>
<organism evidence="2 3">
    <name type="scientific">Exidia glandulosa HHB12029</name>
    <dbReference type="NCBI Taxonomy" id="1314781"/>
    <lineage>
        <taxon>Eukaryota</taxon>
        <taxon>Fungi</taxon>
        <taxon>Dikarya</taxon>
        <taxon>Basidiomycota</taxon>
        <taxon>Agaricomycotina</taxon>
        <taxon>Agaricomycetes</taxon>
        <taxon>Auriculariales</taxon>
        <taxon>Exidiaceae</taxon>
        <taxon>Exidia</taxon>
    </lineage>
</organism>
<dbReference type="OrthoDB" id="2884925at2759"/>
<dbReference type="Pfam" id="PF12937">
    <property type="entry name" value="F-box-like"/>
    <property type="match status" value="1"/>
</dbReference>
<keyword evidence="3" id="KW-1185">Reference proteome</keyword>